<feature type="domain" description="ERV/ALR sulfhydryl oxidase" evidence="7">
    <location>
        <begin position="13"/>
        <end position="126"/>
    </location>
</feature>
<dbReference type="InterPro" id="IPR017905">
    <property type="entry name" value="ERV/ALR_sulphydryl_oxidase"/>
</dbReference>
<feature type="transmembrane region" description="Helical" evidence="6">
    <location>
        <begin position="167"/>
        <end position="188"/>
    </location>
</feature>
<keyword evidence="3 6" id="KW-0274">FAD</keyword>
<dbReference type="InParanoid" id="D8LPI1"/>
<keyword evidence="4 6" id="KW-0560">Oxidoreductase</keyword>
<evidence type="ECO:0000256" key="4">
    <source>
        <dbReference type="ARBA" id="ARBA00023002"/>
    </source>
</evidence>
<keyword evidence="9" id="KW-1185">Reference proteome</keyword>
<dbReference type="EMBL" id="FN649741">
    <property type="protein sequence ID" value="CBN80453.1"/>
    <property type="molecule type" value="Genomic_DNA"/>
</dbReference>
<keyword evidence="2 6" id="KW-0285">Flavoprotein</keyword>
<organism evidence="8 9">
    <name type="scientific">Ectocarpus siliculosus</name>
    <name type="common">Brown alga</name>
    <name type="synonym">Conferva siliculosa</name>
    <dbReference type="NCBI Taxonomy" id="2880"/>
    <lineage>
        <taxon>Eukaryota</taxon>
        <taxon>Sar</taxon>
        <taxon>Stramenopiles</taxon>
        <taxon>Ochrophyta</taxon>
        <taxon>PX clade</taxon>
        <taxon>Phaeophyceae</taxon>
        <taxon>Ectocarpales</taxon>
        <taxon>Ectocarpaceae</taxon>
        <taxon>Ectocarpus</taxon>
    </lineage>
</organism>
<evidence type="ECO:0000313" key="9">
    <source>
        <dbReference type="Proteomes" id="UP000002630"/>
    </source>
</evidence>
<dbReference type="PROSITE" id="PS51324">
    <property type="entry name" value="ERV_ALR"/>
    <property type="match status" value="1"/>
</dbReference>
<accession>D8LPI1</accession>
<dbReference type="Proteomes" id="UP000002630">
    <property type="component" value="Linkage Group LG16"/>
</dbReference>
<name>D8LPI1_ECTSI</name>
<dbReference type="EC" id="1.8.3.2" evidence="6"/>
<dbReference type="Gene3D" id="1.20.120.310">
    <property type="entry name" value="ERV/ALR sulfhydryl oxidase domain"/>
    <property type="match status" value="1"/>
</dbReference>
<sequence length="192" mass="22357">MINENNEKMNDNNGLCTSTWGPPGWFFLHCVAAGYPVHPDEYDDIRGNARGHTRRGYSSFFKNTGHVLPCRFCRDSYVHFSSETPVEEYLHSRQALFEWLFIIHNKVNDKIGDKQETDLESVVDKYERFRAKCHHQKATGCTDPARHNEKMICRLVVEPVNRKRNRWAVLSIMTVLIIFVSIVVHHGADRRL</sequence>
<evidence type="ECO:0000256" key="1">
    <source>
        <dbReference type="ARBA" id="ARBA00001974"/>
    </source>
</evidence>
<keyword evidence="5" id="KW-1015">Disulfide bond</keyword>
<reference evidence="8 9" key="1">
    <citation type="journal article" date="2010" name="Nature">
        <title>The Ectocarpus genome and the independent evolution of multicellularity in brown algae.</title>
        <authorList>
            <person name="Cock J.M."/>
            <person name="Sterck L."/>
            <person name="Rouze P."/>
            <person name="Scornet D."/>
            <person name="Allen A.E."/>
            <person name="Amoutzias G."/>
            <person name="Anthouard V."/>
            <person name="Artiguenave F."/>
            <person name="Aury J.M."/>
            <person name="Badger J.H."/>
            <person name="Beszteri B."/>
            <person name="Billiau K."/>
            <person name="Bonnet E."/>
            <person name="Bothwell J.H."/>
            <person name="Bowler C."/>
            <person name="Boyen C."/>
            <person name="Brownlee C."/>
            <person name="Carrano C.J."/>
            <person name="Charrier B."/>
            <person name="Cho G.Y."/>
            <person name="Coelho S.M."/>
            <person name="Collen J."/>
            <person name="Corre E."/>
            <person name="Da Silva C."/>
            <person name="Delage L."/>
            <person name="Delaroque N."/>
            <person name="Dittami S.M."/>
            <person name="Doulbeau S."/>
            <person name="Elias M."/>
            <person name="Farnham G."/>
            <person name="Gachon C.M."/>
            <person name="Gschloessl B."/>
            <person name="Heesch S."/>
            <person name="Jabbari K."/>
            <person name="Jubin C."/>
            <person name="Kawai H."/>
            <person name="Kimura K."/>
            <person name="Kloareg B."/>
            <person name="Kupper F.C."/>
            <person name="Lang D."/>
            <person name="Le Bail A."/>
            <person name="Leblanc C."/>
            <person name="Lerouge P."/>
            <person name="Lohr M."/>
            <person name="Lopez P.J."/>
            <person name="Martens C."/>
            <person name="Maumus F."/>
            <person name="Michel G."/>
            <person name="Miranda-Saavedra D."/>
            <person name="Morales J."/>
            <person name="Moreau H."/>
            <person name="Motomura T."/>
            <person name="Nagasato C."/>
            <person name="Napoli C.A."/>
            <person name="Nelson D.R."/>
            <person name="Nyvall-Collen P."/>
            <person name="Peters A.F."/>
            <person name="Pommier C."/>
            <person name="Potin P."/>
            <person name="Poulain J."/>
            <person name="Quesneville H."/>
            <person name="Read B."/>
            <person name="Rensing S.A."/>
            <person name="Ritter A."/>
            <person name="Rousvoal S."/>
            <person name="Samanta M."/>
            <person name="Samson G."/>
            <person name="Schroeder D.C."/>
            <person name="Segurens B."/>
            <person name="Strittmatter M."/>
            <person name="Tonon T."/>
            <person name="Tregear J.W."/>
            <person name="Valentin K."/>
            <person name="von Dassow P."/>
            <person name="Yamagishi T."/>
            <person name="Van de Peer Y."/>
            <person name="Wincker P."/>
        </authorList>
    </citation>
    <scope>NUCLEOTIDE SEQUENCE [LARGE SCALE GENOMIC DNA]</scope>
    <source>
        <strain evidence="9">Ec32 / CCAP1310/4</strain>
    </source>
</reference>
<evidence type="ECO:0000259" key="7">
    <source>
        <dbReference type="PROSITE" id="PS51324"/>
    </source>
</evidence>
<protein>
    <recommendedName>
        <fullName evidence="6">Sulfhydryl oxidase</fullName>
        <ecNumber evidence="6">1.8.3.2</ecNumber>
    </recommendedName>
</protein>
<keyword evidence="6" id="KW-1133">Transmembrane helix</keyword>
<proteinExistence type="predicted"/>
<evidence type="ECO:0000313" key="8">
    <source>
        <dbReference type="EMBL" id="CBN80453.1"/>
    </source>
</evidence>
<evidence type="ECO:0000256" key="3">
    <source>
        <dbReference type="ARBA" id="ARBA00022827"/>
    </source>
</evidence>
<dbReference type="OrthoDB" id="17199at2759"/>
<evidence type="ECO:0000256" key="2">
    <source>
        <dbReference type="ARBA" id="ARBA00022630"/>
    </source>
</evidence>
<comment type="catalytic activity">
    <reaction evidence="6">
        <text>2 R'C(R)SH + O2 = R'C(R)S-S(R)CR' + H2O2</text>
        <dbReference type="Rhea" id="RHEA:17357"/>
        <dbReference type="ChEBI" id="CHEBI:15379"/>
        <dbReference type="ChEBI" id="CHEBI:16240"/>
        <dbReference type="ChEBI" id="CHEBI:16520"/>
        <dbReference type="ChEBI" id="CHEBI:17412"/>
        <dbReference type="EC" id="1.8.3.2"/>
    </reaction>
</comment>
<dbReference type="InterPro" id="IPR036774">
    <property type="entry name" value="ERV/ALR_sulphydryl_oxid_sf"/>
</dbReference>
<evidence type="ECO:0000256" key="5">
    <source>
        <dbReference type="ARBA" id="ARBA00023157"/>
    </source>
</evidence>
<keyword evidence="6" id="KW-0472">Membrane</keyword>
<dbReference type="EMBL" id="FN648730">
    <property type="protein sequence ID" value="CBN80453.1"/>
    <property type="molecule type" value="Genomic_DNA"/>
</dbReference>
<gene>
    <name evidence="8" type="primary">Erv1-like</name>
    <name evidence="8" type="ORF">Esi_0052_0149</name>
</gene>
<dbReference type="SUPFAM" id="SSF69000">
    <property type="entry name" value="FAD-dependent thiol oxidase"/>
    <property type="match status" value="1"/>
</dbReference>
<dbReference type="Pfam" id="PF04777">
    <property type="entry name" value="Evr1_Alr"/>
    <property type="match status" value="1"/>
</dbReference>
<keyword evidence="6" id="KW-0812">Transmembrane</keyword>
<dbReference type="AlphaFoldDB" id="D8LPI1"/>
<comment type="cofactor">
    <cofactor evidence="1 6">
        <name>FAD</name>
        <dbReference type="ChEBI" id="CHEBI:57692"/>
    </cofactor>
</comment>
<evidence type="ECO:0000256" key="6">
    <source>
        <dbReference type="RuleBase" id="RU371123"/>
    </source>
</evidence>
<dbReference type="GO" id="GO:0016972">
    <property type="term" value="F:thiol oxidase activity"/>
    <property type="evidence" value="ECO:0007669"/>
    <property type="project" value="UniProtKB-EC"/>
</dbReference>